<feature type="transmembrane region" description="Helical" evidence="2">
    <location>
        <begin position="242"/>
        <end position="267"/>
    </location>
</feature>
<evidence type="ECO:0000256" key="2">
    <source>
        <dbReference type="SAM" id="Phobius"/>
    </source>
</evidence>
<name>A0A8S0XJR0_CYCAE</name>
<feature type="compositionally biased region" description="Gly residues" evidence="1">
    <location>
        <begin position="435"/>
        <end position="445"/>
    </location>
</feature>
<dbReference type="OrthoDB" id="2591431at2759"/>
<reference evidence="3 4" key="1">
    <citation type="submission" date="2020-01" db="EMBL/GenBank/DDBJ databases">
        <authorList>
            <person name="Gupta K D."/>
        </authorList>
    </citation>
    <scope>NUCLEOTIDE SEQUENCE [LARGE SCALE GENOMIC DNA]</scope>
</reference>
<evidence type="ECO:0000313" key="3">
    <source>
        <dbReference type="EMBL" id="CAA7258677.1"/>
    </source>
</evidence>
<proteinExistence type="predicted"/>
<dbReference type="Proteomes" id="UP000467700">
    <property type="component" value="Unassembled WGS sequence"/>
</dbReference>
<dbReference type="AlphaFoldDB" id="A0A8S0XJR0"/>
<gene>
    <name evidence="3" type="ORF">AAE3_LOCUS1099</name>
</gene>
<dbReference type="EMBL" id="CACVBS010000002">
    <property type="protein sequence ID" value="CAA7258677.1"/>
    <property type="molecule type" value="Genomic_DNA"/>
</dbReference>
<comment type="caution">
    <text evidence="3">The sequence shown here is derived from an EMBL/GenBank/DDBJ whole genome shotgun (WGS) entry which is preliminary data.</text>
</comment>
<protein>
    <submittedName>
        <fullName evidence="3">Uncharacterized protein</fullName>
    </submittedName>
</protein>
<accession>A0A8S0XJR0</accession>
<keyword evidence="4" id="KW-1185">Reference proteome</keyword>
<keyword evidence="2" id="KW-0472">Membrane</keyword>
<sequence>MRSGAVPSSPLPGRNSSNSLWKRRIHSASPITGGQQPFRLLVISPGQPIRNFSIPTNAVQNDAGSFTTQLLLNQHQRVLLSMSDATGVTAGGITSLLTVGASMSGAQCNTTSPVPDFFFSLDGDLEECKSYPFTLYSGAVQPITITGFIPNGQSFQITPTIGDSYTWKNNLTAGTSVSFSMTDSQGRTGGTSDIRVVKLSGDQSCLSTSTSAGTSSTTTSSGSQNTDSGGTGGSNEGKKSNVAAIAGGAAAGVVALLLAGLLAFLFMRRKKTQPSQKTDLTAVPFLPAPPDDGSQGHRPVFRAQSPQSTHNTHGSISQKGLLSHSSHPSFSGSPNTSPMMSEFGADQTRLQPGPSLSGYPPHRPLSAESLSGGHSQYPPQPPQRVILHTDIAESMPMDEPLELPPQYSAGRAPIPGLPSSTTPALLPPESSSSSNGGGLSGKIRS</sequence>
<evidence type="ECO:0000256" key="1">
    <source>
        <dbReference type="SAM" id="MobiDB-lite"/>
    </source>
</evidence>
<organism evidence="3 4">
    <name type="scientific">Cyclocybe aegerita</name>
    <name type="common">Black poplar mushroom</name>
    <name type="synonym">Agrocybe aegerita</name>
    <dbReference type="NCBI Taxonomy" id="1973307"/>
    <lineage>
        <taxon>Eukaryota</taxon>
        <taxon>Fungi</taxon>
        <taxon>Dikarya</taxon>
        <taxon>Basidiomycota</taxon>
        <taxon>Agaricomycotina</taxon>
        <taxon>Agaricomycetes</taxon>
        <taxon>Agaricomycetidae</taxon>
        <taxon>Agaricales</taxon>
        <taxon>Agaricineae</taxon>
        <taxon>Bolbitiaceae</taxon>
        <taxon>Cyclocybe</taxon>
    </lineage>
</organism>
<evidence type="ECO:0000313" key="4">
    <source>
        <dbReference type="Proteomes" id="UP000467700"/>
    </source>
</evidence>
<feature type="compositionally biased region" description="Polar residues" evidence="1">
    <location>
        <begin position="304"/>
        <end position="318"/>
    </location>
</feature>
<feature type="compositionally biased region" description="Low complexity" evidence="1">
    <location>
        <begin position="417"/>
        <end position="434"/>
    </location>
</feature>
<feature type="compositionally biased region" description="Low complexity" evidence="1">
    <location>
        <begin position="207"/>
        <end position="228"/>
    </location>
</feature>
<feature type="compositionally biased region" description="Low complexity" evidence="1">
    <location>
        <begin position="320"/>
        <end position="334"/>
    </location>
</feature>
<feature type="region of interest" description="Disordered" evidence="1">
    <location>
        <begin position="205"/>
        <end position="236"/>
    </location>
</feature>
<keyword evidence="2" id="KW-1133">Transmembrane helix</keyword>
<feature type="region of interest" description="Disordered" evidence="1">
    <location>
        <begin position="272"/>
        <end position="445"/>
    </location>
</feature>
<keyword evidence="2" id="KW-0812">Transmembrane</keyword>